<feature type="signal peptide" evidence="7">
    <location>
        <begin position="1"/>
        <end position="29"/>
    </location>
</feature>
<feature type="domain" description="Glycoside hydrolase family 3 N-terminal" evidence="8">
    <location>
        <begin position="74"/>
        <end position="391"/>
    </location>
</feature>
<dbReference type="AlphaFoldDB" id="A0A4V3WUB6"/>
<evidence type="ECO:0000259" key="8">
    <source>
        <dbReference type="Pfam" id="PF00933"/>
    </source>
</evidence>
<proteinExistence type="inferred from homology"/>
<reference evidence="9 10" key="1">
    <citation type="submission" date="2019-04" db="EMBL/GenBank/DDBJ databases">
        <authorList>
            <person name="Jiang L."/>
        </authorList>
    </citation>
    <scope>NUCLEOTIDE SEQUENCE [LARGE SCALE GENOMIC DNA]</scope>
    <source>
        <strain evidence="9 10">YIM 131861</strain>
    </source>
</reference>
<dbReference type="Gene3D" id="3.20.20.300">
    <property type="entry name" value="Glycoside hydrolase, family 3, N-terminal domain"/>
    <property type="match status" value="1"/>
</dbReference>
<dbReference type="Proteomes" id="UP000307380">
    <property type="component" value="Unassembled WGS sequence"/>
</dbReference>
<dbReference type="PANTHER" id="PTHR30480">
    <property type="entry name" value="BETA-HEXOSAMINIDASE-RELATED"/>
    <property type="match status" value="1"/>
</dbReference>
<evidence type="ECO:0000313" key="9">
    <source>
        <dbReference type="EMBL" id="THG35207.1"/>
    </source>
</evidence>
<dbReference type="EMBL" id="SSSN01000003">
    <property type="protein sequence ID" value="THG35207.1"/>
    <property type="molecule type" value="Genomic_DNA"/>
</dbReference>
<dbReference type="SUPFAM" id="SSF51445">
    <property type="entry name" value="(Trans)glycosidases"/>
    <property type="match status" value="1"/>
</dbReference>
<dbReference type="InterPro" id="IPR036962">
    <property type="entry name" value="Glyco_hydro_3_N_sf"/>
</dbReference>
<dbReference type="OrthoDB" id="9805821at2"/>
<feature type="region of interest" description="Disordered" evidence="6">
    <location>
        <begin position="36"/>
        <end position="55"/>
    </location>
</feature>
<evidence type="ECO:0000256" key="4">
    <source>
        <dbReference type="ARBA" id="ARBA00022801"/>
    </source>
</evidence>
<evidence type="ECO:0000313" key="10">
    <source>
        <dbReference type="Proteomes" id="UP000307380"/>
    </source>
</evidence>
<dbReference type="InterPro" id="IPR001764">
    <property type="entry name" value="Glyco_hydro_3_N"/>
</dbReference>
<evidence type="ECO:0000256" key="5">
    <source>
        <dbReference type="ARBA" id="ARBA00023295"/>
    </source>
</evidence>
<sequence length="398" mass="39725">MPHPTRLLGALVLSALVVVGGAACSDASAAQTRATGAPAHVARTPAHASTPAPSVAAPDPVFAEARQRLASMSLDQRIASMLMIHVAGTDAGQIAQNVASTGAGGIILMGDNTDSGDGGVAAITSALNAGSTLPALVAIDEEGGEVSRLASDPSPGAEVVRTQPPAVTTAAFQARAALLRSLGISVNFGIVADVTADPDSFLAGRVLGTDTPDSAAHVAAAVQGESGAVLSTLKHFPGHGAAPGDSHHTIPVAAEGLDAWHTTDEPSFSAGIAAGAGLVMFGHLSYPAVDPAPASLSPAWHHILRDEMHFSGIAVTDDMAMLTDTGDARYTDAGANAVAAVAAGNDLLLYVPAVGPGGFDPSQIVAAVHTAVADGRIPVSTIDRAVLRLLRARLALAD</sequence>
<gene>
    <name evidence="9" type="ORF">E6C70_03860</name>
</gene>
<feature type="chain" id="PRO_5020642928" description="beta-N-acetylhexosaminidase" evidence="7">
    <location>
        <begin position="30"/>
        <end position="398"/>
    </location>
</feature>
<dbReference type="Pfam" id="PF00933">
    <property type="entry name" value="Glyco_hydro_3"/>
    <property type="match status" value="1"/>
</dbReference>
<organism evidence="9 10">
    <name type="scientific">Orlajensenia flava</name>
    <dbReference type="NCBI Taxonomy" id="2565934"/>
    <lineage>
        <taxon>Bacteria</taxon>
        <taxon>Bacillati</taxon>
        <taxon>Actinomycetota</taxon>
        <taxon>Actinomycetes</taxon>
        <taxon>Micrococcales</taxon>
        <taxon>Microbacteriaceae</taxon>
        <taxon>Orlajensenia</taxon>
    </lineage>
</organism>
<accession>A0A4V3WUB6</accession>
<dbReference type="RefSeq" id="WP_136422369.1">
    <property type="nucleotide sequence ID" value="NZ_SSSN01000003.1"/>
</dbReference>
<dbReference type="PROSITE" id="PS51257">
    <property type="entry name" value="PROKAR_LIPOPROTEIN"/>
    <property type="match status" value="1"/>
</dbReference>
<dbReference type="GO" id="GO:0009254">
    <property type="term" value="P:peptidoglycan turnover"/>
    <property type="evidence" value="ECO:0007669"/>
    <property type="project" value="TreeGrafter"/>
</dbReference>
<name>A0A4V3WUB6_9MICO</name>
<keyword evidence="5" id="KW-0326">Glycosidase</keyword>
<evidence type="ECO:0000256" key="6">
    <source>
        <dbReference type="SAM" id="MobiDB-lite"/>
    </source>
</evidence>
<protein>
    <recommendedName>
        <fullName evidence="3">beta-N-acetylhexosaminidase</fullName>
        <ecNumber evidence="3">3.2.1.52</ecNumber>
    </recommendedName>
</protein>
<dbReference type="GO" id="GO:0004563">
    <property type="term" value="F:beta-N-acetylhexosaminidase activity"/>
    <property type="evidence" value="ECO:0007669"/>
    <property type="project" value="UniProtKB-EC"/>
</dbReference>
<dbReference type="GO" id="GO:0005975">
    <property type="term" value="P:carbohydrate metabolic process"/>
    <property type="evidence" value="ECO:0007669"/>
    <property type="project" value="InterPro"/>
</dbReference>
<dbReference type="EC" id="3.2.1.52" evidence="3"/>
<keyword evidence="10" id="KW-1185">Reference proteome</keyword>
<comment type="similarity">
    <text evidence="2">Belongs to the glycosyl hydrolase 3 family.</text>
</comment>
<evidence type="ECO:0000256" key="7">
    <source>
        <dbReference type="SAM" id="SignalP"/>
    </source>
</evidence>
<evidence type="ECO:0000256" key="3">
    <source>
        <dbReference type="ARBA" id="ARBA00012663"/>
    </source>
</evidence>
<dbReference type="InterPro" id="IPR050226">
    <property type="entry name" value="NagZ_Beta-hexosaminidase"/>
</dbReference>
<keyword evidence="4 9" id="KW-0378">Hydrolase</keyword>
<evidence type="ECO:0000256" key="1">
    <source>
        <dbReference type="ARBA" id="ARBA00001231"/>
    </source>
</evidence>
<dbReference type="InterPro" id="IPR017853">
    <property type="entry name" value="GH"/>
</dbReference>
<comment type="catalytic activity">
    <reaction evidence="1">
        <text>Hydrolysis of terminal non-reducing N-acetyl-D-hexosamine residues in N-acetyl-beta-D-hexosaminides.</text>
        <dbReference type="EC" id="3.2.1.52"/>
    </reaction>
</comment>
<comment type="caution">
    <text evidence="9">The sequence shown here is derived from an EMBL/GenBank/DDBJ whole genome shotgun (WGS) entry which is preliminary data.</text>
</comment>
<dbReference type="PANTHER" id="PTHR30480:SF13">
    <property type="entry name" value="BETA-HEXOSAMINIDASE"/>
    <property type="match status" value="1"/>
</dbReference>
<keyword evidence="7" id="KW-0732">Signal</keyword>
<evidence type="ECO:0000256" key="2">
    <source>
        <dbReference type="ARBA" id="ARBA00005336"/>
    </source>
</evidence>